<accession>A0A381NN95</accession>
<protein>
    <recommendedName>
        <fullName evidence="2">Big-1 domain-containing protein</fullName>
    </recommendedName>
</protein>
<proteinExistence type="predicted"/>
<dbReference type="AlphaFoldDB" id="A0A381NN95"/>
<dbReference type="SUPFAM" id="SSF49373">
    <property type="entry name" value="Invasin/intimin cell-adhesion fragments"/>
    <property type="match status" value="1"/>
</dbReference>
<sequence>MKRIITQFLFHILAISLIVHFSCDDRIPDDSATSESGSLSLVTRFIVGSTSNPVIVGEVLSNPQTSAVVIARLVDGDGEGVNGKSLIFSVSGVSGSFDTNDPTTKYVPNFKEYGFPDLGGNGYALARFTPDLNEKKIETTSSSGAIITVKYTNDIIDNVEFSIYNDSDQVWPYTINISADDQVALGGSTDFVVLLENAYGDELSGVNLVLESDEGSLLCADTCFTDDAGKINTVFEAYSFDGNVGPGTVNVKFYHPEIQDSVIVTQQIIVGSESAVGYCAYIEIPASNPSRIVVRDGGGIESTDIRAKVYDDNGNLITTPTTVNFTLEPVLNESYLNSPGQKSVYVQTVNGIATVSINSGTEPGPVRVIATTNTNETTVCDSSNDALESVAVPVIIASGAPYHIEAEYDPQATEAIGGGFYRTECAAIVSDIWYNPVEDSTYIYWGIVPIPPDTVIDAFVEGVSFSNNENLNGESFSGVAFSQITYSTDAIGDIGRVRALTFGANGDTVSALINEDEGDATLFFMPGQVTLMSSFQYWDFTLPMATTEAVVEITAIVIDFYGNPVANAPIAFGGTGVSVWGEVGYEAYQDEGVNGLGAGDECFTWRDYGTDDNPETMDWGTWNDDHDAIDTTGDGNWDVREVSEPFDDFGMDGIDNTFDVGEGDGEWNGYHMIGCEAVVKTDEDGQARILATFPRELCIWQSTDDENGICTFEDFTATISATLLIPQITASDPLDIQLVRSPTNVGCP</sequence>
<gene>
    <name evidence="1" type="ORF">METZ01_LOCUS8895</name>
</gene>
<name>A0A381NN95_9ZZZZ</name>
<organism evidence="1">
    <name type="scientific">marine metagenome</name>
    <dbReference type="NCBI Taxonomy" id="408172"/>
    <lineage>
        <taxon>unclassified sequences</taxon>
        <taxon>metagenomes</taxon>
        <taxon>ecological metagenomes</taxon>
    </lineage>
</organism>
<dbReference type="Gene3D" id="2.60.40.10">
    <property type="entry name" value="Immunoglobulins"/>
    <property type="match status" value="1"/>
</dbReference>
<dbReference type="InterPro" id="IPR008964">
    <property type="entry name" value="Invasin/intimin_cell_adhesion"/>
</dbReference>
<evidence type="ECO:0008006" key="2">
    <source>
        <dbReference type="Google" id="ProtNLM"/>
    </source>
</evidence>
<dbReference type="InterPro" id="IPR013783">
    <property type="entry name" value="Ig-like_fold"/>
</dbReference>
<dbReference type="EMBL" id="UINC01000477">
    <property type="protein sequence ID" value="SUZ56041.1"/>
    <property type="molecule type" value="Genomic_DNA"/>
</dbReference>
<reference evidence="1" key="1">
    <citation type="submission" date="2018-05" db="EMBL/GenBank/DDBJ databases">
        <authorList>
            <person name="Lanie J.A."/>
            <person name="Ng W.-L."/>
            <person name="Kazmierczak K.M."/>
            <person name="Andrzejewski T.M."/>
            <person name="Davidsen T.M."/>
            <person name="Wayne K.J."/>
            <person name="Tettelin H."/>
            <person name="Glass J.I."/>
            <person name="Rusch D."/>
            <person name="Podicherti R."/>
            <person name="Tsui H.-C.T."/>
            <person name="Winkler M.E."/>
        </authorList>
    </citation>
    <scope>NUCLEOTIDE SEQUENCE</scope>
</reference>
<evidence type="ECO:0000313" key="1">
    <source>
        <dbReference type="EMBL" id="SUZ56041.1"/>
    </source>
</evidence>